<dbReference type="PRINTS" id="PR00681">
    <property type="entry name" value="RIBOSOMALS1"/>
</dbReference>
<dbReference type="SMART" id="SM00316">
    <property type="entry name" value="S1"/>
    <property type="match status" value="4"/>
</dbReference>
<organism evidence="6 7">
    <name type="scientific">Rubinisphaera italica</name>
    <dbReference type="NCBI Taxonomy" id="2527969"/>
    <lineage>
        <taxon>Bacteria</taxon>
        <taxon>Pseudomonadati</taxon>
        <taxon>Planctomycetota</taxon>
        <taxon>Planctomycetia</taxon>
        <taxon>Planctomycetales</taxon>
        <taxon>Planctomycetaceae</taxon>
        <taxon>Rubinisphaera</taxon>
    </lineage>
</organism>
<feature type="region of interest" description="Disordered" evidence="4">
    <location>
        <begin position="1"/>
        <end position="223"/>
    </location>
</feature>
<comment type="caution">
    <text evidence="6">The sequence shown here is derived from an EMBL/GenBank/DDBJ whole genome shotgun (WGS) entry which is preliminary data.</text>
</comment>
<evidence type="ECO:0000256" key="3">
    <source>
        <dbReference type="ARBA" id="ARBA00023274"/>
    </source>
</evidence>
<dbReference type="PANTHER" id="PTHR10724">
    <property type="entry name" value="30S RIBOSOMAL PROTEIN S1"/>
    <property type="match status" value="1"/>
</dbReference>
<evidence type="ECO:0000313" key="7">
    <source>
        <dbReference type="Proteomes" id="UP000316095"/>
    </source>
</evidence>
<feature type="region of interest" description="Disordered" evidence="4">
    <location>
        <begin position="543"/>
        <end position="595"/>
    </location>
</feature>
<dbReference type="InterPro" id="IPR012340">
    <property type="entry name" value="NA-bd_OB-fold"/>
</dbReference>
<dbReference type="Gene3D" id="2.40.50.140">
    <property type="entry name" value="Nucleic acid-binding proteins"/>
    <property type="match status" value="4"/>
</dbReference>
<evidence type="ECO:0000256" key="4">
    <source>
        <dbReference type="SAM" id="MobiDB-lite"/>
    </source>
</evidence>
<dbReference type="GO" id="GO:0003735">
    <property type="term" value="F:structural constituent of ribosome"/>
    <property type="evidence" value="ECO:0007669"/>
    <property type="project" value="TreeGrafter"/>
</dbReference>
<feature type="domain" description="S1 motif" evidence="5">
    <location>
        <begin position="383"/>
        <end position="451"/>
    </location>
</feature>
<dbReference type="InterPro" id="IPR003029">
    <property type="entry name" value="S1_domain"/>
</dbReference>
<accession>A0A5C5XLR8</accession>
<keyword evidence="7" id="KW-1185">Reference proteome</keyword>
<feature type="compositionally biased region" description="Polar residues" evidence="4">
    <location>
        <begin position="195"/>
        <end position="207"/>
    </location>
</feature>
<dbReference type="AlphaFoldDB" id="A0A5C5XLR8"/>
<feature type="domain" description="S1 motif" evidence="5">
    <location>
        <begin position="217"/>
        <end position="280"/>
    </location>
</feature>
<gene>
    <name evidence="6" type="primary">rpsA_3</name>
    <name evidence="6" type="ORF">Pan54_48980</name>
</gene>
<dbReference type="GO" id="GO:0003729">
    <property type="term" value="F:mRNA binding"/>
    <property type="evidence" value="ECO:0007669"/>
    <property type="project" value="TreeGrafter"/>
</dbReference>
<evidence type="ECO:0000256" key="2">
    <source>
        <dbReference type="ARBA" id="ARBA00022980"/>
    </source>
</evidence>
<feature type="domain" description="S1 motif" evidence="5">
    <location>
        <begin position="296"/>
        <end position="362"/>
    </location>
</feature>
<evidence type="ECO:0000313" key="6">
    <source>
        <dbReference type="EMBL" id="TWT64137.1"/>
    </source>
</evidence>
<evidence type="ECO:0000259" key="5">
    <source>
        <dbReference type="PROSITE" id="PS50126"/>
    </source>
</evidence>
<name>A0A5C5XLR8_9PLAN</name>
<feature type="compositionally biased region" description="Gly residues" evidence="4">
    <location>
        <begin position="578"/>
        <end position="587"/>
    </location>
</feature>
<dbReference type="SUPFAM" id="SSF50249">
    <property type="entry name" value="Nucleic acid-binding proteins"/>
    <property type="match status" value="4"/>
</dbReference>
<dbReference type="PROSITE" id="PS50126">
    <property type="entry name" value="S1"/>
    <property type="match status" value="4"/>
</dbReference>
<dbReference type="GO" id="GO:0005840">
    <property type="term" value="C:ribosome"/>
    <property type="evidence" value="ECO:0007669"/>
    <property type="project" value="UniProtKB-KW"/>
</dbReference>
<dbReference type="EMBL" id="SJPG01000001">
    <property type="protein sequence ID" value="TWT64137.1"/>
    <property type="molecule type" value="Genomic_DNA"/>
</dbReference>
<dbReference type="FunFam" id="2.40.50.140:FF:000051">
    <property type="entry name" value="RNA-binding transcriptional accessory protein"/>
    <property type="match status" value="2"/>
</dbReference>
<feature type="compositionally biased region" description="Low complexity" evidence="4">
    <location>
        <begin position="71"/>
        <end position="98"/>
    </location>
</feature>
<keyword evidence="2 6" id="KW-0689">Ribosomal protein</keyword>
<dbReference type="CDD" id="cd04465">
    <property type="entry name" value="S1_RPS1_repeat_ec2_hs2"/>
    <property type="match status" value="1"/>
</dbReference>
<dbReference type="Proteomes" id="UP000316095">
    <property type="component" value="Unassembled WGS sequence"/>
</dbReference>
<feature type="compositionally biased region" description="Basic and acidic residues" evidence="4">
    <location>
        <begin position="208"/>
        <end position="223"/>
    </location>
</feature>
<dbReference type="GO" id="GO:0005737">
    <property type="term" value="C:cytoplasm"/>
    <property type="evidence" value="ECO:0007669"/>
    <property type="project" value="UniProtKB-ARBA"/>
</dbReference>
<sequence>MSLEEQPVSDSETTQQADVENNPNRTEESAADPSAATPSEPEAVSPANPPREEEQVETTTDSTPAPEPVAEEPAAQQPAPATESVAEAPAANETTPEPVSEKTTTDPAAEEPARKFELNPTVDASQAKAKPSINSGTMRDLNESSSSQAGTPQQSNSAEAVPNQGPVEIPALEDLDGDLESQLAAAMSGSPAGSDATQNSSNSSTGTPKDDSELEPGTKLKGKVESVDEEQLLIDIGYRSSGILARRNIEDDKIPEVGSEIEVMVGSVNEAEGIIELALPSAVHRAGGDWNSLAPGQIVECTVEKTNKGGLSVIVSQLKGFMPAGQVDLGFVGDLETYVGQKMTVRVIDVNPKKRNLIVSRKSIMQEERKANEAKVWETIAEGEQRTGIVKSVKDYGAFVDIGGLDGLVHVREMSWTRVNHPSDVISEGDQVEVKILSLDRGKKKISLGMKQLLANPWEYADQKYPKGTVIKGIVKKTTDFGAFVEIEPGLEGLVHISELDFKRVNHVGEVVKVGQEIEAKVLEVNKNKRRISLSIKAVKPKPQLSPEEVAKREAEAADMQKFREEAEKRRETLRGGTSSGSGGGLFGNPTDFSK</sequence>
<dbReference type="PANTHER" id="PTHR10724:SF7">
    <property type="entry name" value="SMALL RIBOSOMAL SUBUNIT PROTEIN BS1C"/>
    <property type="match status" value="1"/>
</dbReference>
<dbReference type="GO" id="GO:0006412">
    <property type="term" value="P:translation"/>
    <property type="evidence" value="ECO:0007669"/>
    <property type="project" value="TreeGrafter"/>
</dbReference>
<feature type="compositionally biased region" description="Basic and acidic residues" evidence="4">
    <location>
        <begin position="549"/>
        <end position="574"/>
    </location>
</feature>
<dbReference type="CDD" id="cd05688">
    <property type="entry name" value="S1_RPS1_repeat_ec3"/>
    <property type="match status" value="1"/>
</dbReference>
<evidence type="ECO:0000256" key="1">
    <source>
        <dbReference type="ARBA" id="ARBA00006767"/>
    </source>
</evidence>
<proteinExistence type="inferred from homology"/>
<protein>
    <submittedName>
        <fullName evidence="6">30S ribosomal protein S1</fullName>
    </submittedName>
</protein>
<dbReference type="InterPro" id="IPR050437">
    <property type="entry name" value="Ribos_protein_bS1-like"/>
</dbReference>
<feature type="domain" description="S1 motif" evidence="5">
    <location>
        <begin position="468"/>
        <end position="537"/>
    </location>
</feature>
<comment type="similarity">
    <text evidence="1">Belongs to the bacterial ribosomal protein bS1 family.</text>
</comment>
<dbReference type="Pfam" id="PF00575">
    <property type="entry name" value="S1"/>
    <property type="match status" value="3"/>
</dbReference>
<dbReference type="RefSeq" id="WP_146505877.1">
    <property type="nucleotide sequence ID" value="NZ_SJPG01000001.1"/>
</dbReference>
<feature type="compositionally biased region" description="Polar residues" evidence="4">
    <location>
        <begin position="132"/>
        <end position="158"/>
    </location>
</feature>
<dbReference type="OrthoDB" id="9804077at2"/>
<dbReference type="InterPro" id="IPR035104">
    <property type="entry name" value="Ribosomal_protein_S1-like"/>
</dbReference>
<keyword evidence="3" id="KW-0687">Ribonucleoprotein</keyword>
<reference evidence="6 7" key="1">
    <citation type="submission" date="2019-02" db="EMBL/GenBank/DDBJ databases">
        <title>Deep-cultivation of Planctomycetes and their phenomic and genomic characterization uncovers novel biology.</title>
        <authorList>
            <person name="Wiegand S."/>
            <person name="Jogler M."/>
            <person name="Boedeker C."/>
            <person name="Pinto D."/>
            <person name="Vollmers J."/>
            <person name="Rivas-Marin E."/>
            <person name="Kohn T."/>
            <person name="Peeters S.H."/>
            <person name="Heuer A."/>
            <person name="Rast P."/>
            <person name="Oberbeckmann S."/>
            <person name="Bunk B."/>
            <person name="Jeske O."/>
            <person name="Meyerdierks A."/>
            <person name="Storesund J.E."/>
            <person name="Kallscheuer N."/>
            <person name="Luecker S."/>
            <person name="Lage O.M."/>
            <person name="Pohl T."/>
            <person name="Merkel B.J."/>
            <person name="Hornburger P."/>
            <person name="Mueller R.-W."/>
            <person name="Bruemmer F."/>
            <person name="Labrenz M."/>
            <person name="Spormann A.M."/>
            <person name="Op Den Camp H."/>
            <person name="Overmann J."/>
            <person name="Amann R."/>
            <person name="Jetten M.S.M."/>
            <person name="Mascher T."/>
            <person name="Medema M.H."/>
            <person name="Devos D.P."/>
            <person name="Kaster A.-K."/>
            <person name="Ovreas L."/>
            <person name="Rohde M."/>
            <person name="Galperin M.Y."/>
            <person name="Jogler C."/>
        </authorList>
    </citation>
    <scope>NUCLEOTIDE SEQUENCE [LARGE SCALE GENOMIC DNA]</scope>
    <source>
        <strain evidence="6 7">Pan54</strain>
    </source>
</reference>
<feature type="compositionally biased region" description="Polar residues" evidence="4">
    <location>
        <begin position="8"/>
        <end position="24"/>
    </location>
</feature>